<sequence length="282" mass="31503">MNQFWSIKQQLTKNMLHSVRILSSAFLLLIGSLSILTACTKQPVDPKNPTGVDPGTSGQDGYLVGKVTDPQGKPLPKATVFVDHTVFTGDGPEVKTAADGAYKVQMVDFAGEWIAKGYILKQYNDRVYKIDLDPENDAPFTSTEKPVRNFQWKLTGHIPDLSLDLYYGGTMEMSRDLNADDLWDNENIEFTLTPVGPLIDGSTGKVLKLQAKKRYNDTIKDIPMGRYKVTAVYKPTGEQLLVRNAWDFSDELVYEPSVTMDFLGTESATRFNSMSVGYTNRH</sequence>
<name>A0A7K1SN30_9BACT</name>
<comment type="caution">
    <text evidence="1">The sequence shown here is derived from an EMBL/GenBank/DDBJ whole genome shotgun (WGS) entry which is preliminary data.</text>
</comment>
<gene>
    <name evidence="1" type="ORF">GO755_34580</name>
</gene>
<dbReference type="EMBL" id="WPIN01000021">
    <property type="protein sequence ID" value="MVM35202.1"/>
    <property type="molecule type" value="Genomic_DNA"/>
</dbReference>
<dbReference type="SUPFAM" id="SSF49464">
    <property type="entry name" value="Carboxypeptidase regulatory domain-like"/>
    <property type="match status" value="1"/>
</dbReference>
<dbReference type="InterPro" id="IPR008969">
    <property type="entry name" value="CarboxyPept-like_regulatory"/>
</dbReference>
<accession>A0A7K1SN30</accession>
<proteinExistence type="predicted"/>
<dbReference type="GO" id="GO:0004180">
    <property type="term" value="F:carboxypeptidase activity"/>
    <property type="evidence" value="ECO:0007669"/>
    <property type="project" value="UniProtKB-KW"/>
</dbReference>
<keyword evidence="1" id="KW-0645">Protease</keyword>
<evidence type="ECO:0000313" key="1">
    <source>
        <dbReference type="EMBL" id="MVM35202.1"/>
    </source>
</evidence>
<evidence type="ECO:0000313" key="2">
    <source>
        <dbReference type="Proteomes" id="UP000436006"/>
    </source>
</evidence>
<protein>
    <submittedName>
        <fullName evidence="1">Carboxypeptidase regulatory-like domain-containing protein</fullName>
    </submittedName>
</protein>
<keyword evidence="1" id="KW-0121">Carboxypeptidase</keyword>
<keyword evidence="1" id="KW-0378">Hydrolase</keyword>
<dbReference type="AlphaFoldDB" id="A0A7K1SN30"/>
<reference evidence="1 2" key="1">
    <citation type="submission" date="2019-12" db="EMBL/GenBank/DDBJ databases">
        <title>Spirosoma sp. HMF4905 genome sequencing and assembly.</title>
        <authorList>
            <person name="Kang H."/>
            <person name="Cha I."/>
            <person name="Kim H."/>
            <person name="Joh K."/>
        </authorList>
    </citation>
    <scope>NUCLEOTIDE SEQUENCE [LARGE SCALE GENOMIC DNA]</scope>
    <source>
        <strain evidence="1 2">HMF4905</strain>
    </source>
</reference>
<keyword evidence="2" id="KW-1185">Reference proteome</keyword>
<dbReference type="Proteomes" id="UP000436006">
    <property type="component" value="Unassembled WGS sequence"/>
</dbReference>
<organism evidence="1 2">
    <name type="scientific">Spirosoma arboris</name>
    <dbReference type="NCBI Taxonomy" id="2682092"/>
    <lineage>
        <taxon>Bacteria</taxon>
        <taxon>Pseudomonadati</taxon>
        <taxon>Bacteroidota</taxon>
        <taxon>Cytophagia</taxon>
        <taxon>Cytophagales</taxon>
        <taxon>Cytophagaceae</taxon>
        <taxon>Spirosoma</taxon>
    </lineage>
</organism>